<dbReference type="AlphaFoldDB" id="A0A0B5F4Q6"/>
<evidence type="ECO:0000313" key="3">
    <source>
        <dbReference type="Proteomes" id="UP000270216"/>
    </source>
</evidence>
<organism evidence="2 4">
    <name type="scientific">Pandoraea apista</name>
    <dbReference type="NCBI Taxonomy" id="93218"/>
    <lineage>
        <taxon>Bacteria</taxon>
        <taxon>Pseudomonadati</taxon>
        <taxon>Pseudomonadota</taxon>
        <taxon>Betaproteobacteria</taxon>
        <taxon>Burkholderiales</taxon>
        <taxon>Burkholderiaceae</taxon>
        <taxon>Pandoraea</taxon>
    </lineage>
</organism>
<protein>
    <submittedName>
        <fullName evidence="2">Uncharacterized protein</fullName>
    </submittedName>
</protein>
<keyword evidence="3" id="KW-1185">Reference proteome</keyword>
<accession>A0A0B5F4Q6</accession>
<dbReference type="Proteomes" id="UP000364291">
    <property type="component" value="Unassembled WGS sequence"/>
</dbReference>
<proteinExistence type="predicted"/>
<dbReference type="OrthoDB" id="9018911at2"/>
<evidence type="ECO:0000313" key="2">
    <source>
        <dbReference type="EMBL" id="VVG69419.1"/>
    </source>
</evidence>
<dbReference type="Proteomes" id="UP000270216">
    <property type="component" value="Unassembled WGS sequence"/>
</dbReference>
<reference evidence="2 4" key="2">
    <citation type="submission" date="2019-08" db="EMBL/GenBank/DDBJ databases">
        <authorList>
            <person name="Peeters C."/>
        </authorList>
    </citation>
    <scope>NUCLEOTIDE SEQUENCE [LARGE SCALE GENOMIC DNA]</scope>
    <source>
        <strain evidence="2 4">LMG 18089</strain>
    </source>
</reference>
<gene>
    <name evidence="1" type="ORF">EJE83_17595</name>
    <name evidence="2" type="ORF">PAP18089_00373</name>
</gene>
<dbReference type="KEGG" id="papi:SG18_09460"/>
<name>A0A0B5F4Q6_9BURK</name>
<dbReference type="EMBL" id="RWHX01000035">
    <property type="protein sequence ID" value="RSK78015.1"/>
    <property type="molecule type" value="Genomic_DNA"/>
</dbReference>
<dbReference type="RefSeq" id="WP_042113799.1">
    <property type="nucleotide sequence ID" value="NZ_CABPSX010000001.1"/>
</dbReference>
<evidence type="ECO:0000313" key="4">
    <source>
        <dbReference type="Proteomes" id="UP000364291"/>
    </source>
</evidence>
<sequence>MSKQKTDPKLEQALTRGDLAMRQINSARATALLRALGEMIVAASATIGVEAVVDVPNGDKVYDPEDGVWPQALVLSFDGPIDEADEEELRTVQLIADKHPETFQVVWHRADGKMGRHEARPLAMVAFLTDVEVPWLDDDA</sequence>
<dbReference type="EMBL" id="CABPSX010000001">
    <property type="protein sequence ID" value="VVG69419.1"/>
    <property type="molecule type" value="Genomic_DNA"/>
</dbReference>
<evidence type="ECO:0000313" key="1">
    <source>
        <dbReference type="EMBL" id="RSK78015.1"/>
    </source>
</evidence>
<dbReference type="GeneID" id="47016963"/>
<reference evidence="1 3" key="1">
    <citation type="submission" date="2018-12" db="EMBL/GenBank/DDBJ databases">
        <title>Whole genome sequence of a Pandoraea apista isolate from a patient with cystic fibrosis.</title>
        <authorList>
            <person name="Kenna D.T."/>
            <person name="Turton J.F."/>
        </authorList>
    </citation>
    <scope>NUCLEOTIDE SEQUENCE [LARGE SCALE GENOMIC DNA]</scope>
    <source>
        <strain evidence="1 3">Pa13324</strain>
    </source>
</reference>